<dbReference type="AlphaFoldDB" id="X1DQL8"/>
<dbReference type="Gene3D" id="2.160.20.60">
    <property type="entry name" value="Glutamate synthase, alpha subunit, C-terminal domain"/>
    <property type="match status" value="1"/>
</dbReference>
<reference evidence="1" key="1">
    <citation type="journal article" date="2014" name="Front. Microbiol.">
        <title>High frequency of phylogenetically diverse reductive dehalogenase-homologous genes in deep subseafloor sedimentary metagenomes.</title>
        <authorList>
            <person name="Kawai M."/>
            <person name="Futagami T."/>
            <person name="Toyoda A."/>
            <person name="Takaki Y."/>
            <person name="Nishi S."/>
            <person name="Hori S."/>
            <person name="Arai W."/>
            <person name="Tsubouchi T."/>
            <person name="Morono Y."/>
            <person name="Uchiyama I."/>
            <person name="Ito T."/>
            <person name="Fujiyama A."/>
            <person name="Inagaki F."/>
            <person name="Takami H."/>
        </authorList>
    </citation>
    <scope>NUCLEOTIDE SEQUENCE</scope>
    <source>
        <strain evidence="1">Expedition CK06-06</strain>
    </source>
</reference>
<dbReference type="GO" id="GO:0016491">
    <property type="term" value="F:oxidoreductase activity"/>
    <property type="evidence" value="ECO:0007669"/>
    <property type="project" value="InterPro"/>
</dbReference>
<protein>
    <recommendedName>
        <fullName evidence="2">Glutamate synthase alpha subunit C-terminal domain-containing protein</fullName>
    </recommendedName>
</protein>
<evidence type="ECO:0000313" key="1">
    <source>
        <dbReference type="EMBL" id="GAH07284.1"/>
    </source>
</evidence>
<gene>
    <name evidence="1" type="ORF">S01H4_55571</name>
</gene>
<comment type="caution">
    <text evidence="1">The sequence shown here is derived from an EMBL/GenBank/DDBJ whole genome shotgun (WGS) entry which is preliminary data.</text>
</comment>
<proteinExistence type="predicted"/>
<dbReference type="InterPro" id="IPR036485">
    <property type="entry name" value="Glu_synth_asu_C_sf"/>
</dbReference>
<evidence type="ECO:0008006" key="2">
    <source>
        <dbReference type="Google" id="ProtNLM"/>
    </source>
</evidence>
<accession>X1DQL8</accession>
<name>X1DQL8_9ZZZZ</name>
<organism evidence="1">
    <name type="scientific">marine sediment metagenome</name>
    <dbReference type="NCBI Taxonomy" id="412755"/>
    <lineage>
        <taxon>unclassified sequences</taxon>
        <taxon>metagenomes</taxon>
        <taxon>ecological metagenomes</taxon>
    </lineage>
</organism>
<dbReference type="SUPFAM" id="SSF69336">
    <property type="entry name" value="Alpha subunit of glutamate synthase, C-terminal domain"/>
    <property type="match status" value="1"/>
</dbReference>
<dbReference type="EMBL" id="BART01032088">
    <property type="protein sequence ID" value="GAH07284.1"/>
    <property type="molecule type" value="Genomic_DNA"/>
</dbReference>
<sequence length="139" mass="15256">MACPAITAKKSSSHRLIDWSTREKLQPPESARNVLIINAQKFPPEGDDCDARLICDAYELGWRNFIGFGYRGQRFTGCGMGPDTAGVRIDVYGSSGDYLGSGIDGLEIRVHENAQDQLGQIMKSGKMVIFGDAGQTFMY</sequence>
<feature type="non-terminal residue" evidence="1">
    <location>
        <position position="139"/>
    </location>
</feature>